<gene>
    <name evidence="7" type="ORF">EHF33_06325</name>
</gene>
<reference evidence="7 8" key="1">
    <citation type="submission" date="2018-11" db="EMBL/GenBank/DDBJ databases">
        <title>Deinococcus shelandsis sp. nov., isolated from South Shetland Islands soil of Antarctica.</title>
        <authorList>
            <person name="Tian J."/>
        </authorList>
    </citation>
    <scope>NUCLEOTIDE SEQUENCE [LARGE SCALE GENOMIC DNA]</scope>
    <source>
        <strain evidence="7 8">S14-83T</strain>
    </source>
</reference>
<feature type="transmembrane region" description="Helical" evidence="6">
    <location>
        <begin position="62"/>
        <end position="80"/>
    </location>
</feature>
<evidence type="ECO:0000313" key="7">
    <source>
        <dbReference type="EMBL" id="AZI43821.1"/>
    </source>
</evidence>
<name>A0A3G8YQ94_9DEIO</name>
<organism evidence="7 8">
    <name type="scientific">Deinococcus psychrotolerans</name>
    <dbReference type="NCBI Taxonomy" id="2489213"/>
    <lineage>
        <taxon>Bacteria</taxon>
        <taxon>Thermotogati</taxon>
        <taxon>Deinococcota</taxon>
        <taxon>Deinococci</taxon>
        <taxon>Deinococcales</taxon>
        <taxon>Deinococcaceae</taxon>
        <taxon>Deinococcus</taxon>
    </lineage>
</organism>
<feature type="transmembrane region" description="Helical" evidence="6">
    <location>
        <begin position="313"/>
        <end position="331"/>
    </location>
</feature>
<feature type="transmembrane region" description="Helical" evidence="6">
    <location>
        <begin position="101"/>
        <end position="120"/>
    </location>
</feature>
<keyword evidence="8" id="KW-1185">Reference proteome</keyword>
<protein>
    <submittedName>
        <fullName evidence="7">YjgP/YjgQ family permease</fullName>
    </submittedName>
</protein>
<dbReference type="PANTHER" id="PTHR33529">
    <property type="entry name" value="SLR0882 PROTEIN-RELATED"/>
    <property type="match status" value="1"/>
</dbReference>
<dbReference type="Pfam" id="PF03739">
    <property type="entry name" value="LptF_LptG"/>
    <property type="match status" value="1"/>
</dbReference>
<feature type="transmembrane region" description="Helical" evidence="6">
    <location>
        <begin position="289"/>
        <end position="306"/>
    </location>
</feature>
<evidence type="ECO:0000256" key="5">
    <source>
        <dbReference type="ARBA" id="ARBA00023136"/>
    </source>
</evidence>
<feature type="transmembrane region" description="Helical" evidence="6">
    <location>
        <begin position="343"/>
        <end position="365"/>
    </location>
</feature>
<keyword evidence="4 6" id="KW-1133">Transmembrane helix</keyword>
<evidence type="ECO:0000256" key="2">
    <source>
        <dbReference type="ARBA" id="ARBA00022475"/>
    </source>
</evidence>
<evidence type="ECO:0000313" key="8">
    <source>
        <dbReference type="Proteomes" id="UP000276417"/>
    </source>
</evidence>
<dbReference type="KEGG" id="dph:EHF33_06325"/>
<dbReference type="AlphaFoldDB" id="A0A3G8YQ94"/>
<accession>A0A3G8YQ94</accession>
<keyword evidence="3 6" id="KW-0812">Transmembrane</keyword>
<dbReference type="InterPro" id="IPR005495">
    <property type="entry name" value="LptG/LptF_permease"/>
</dbReference>
<keyword evidence="2" id="KW-1003">Cell membrane</keyword>
<dbReference type="GO" id="GO:0043190">
    <property type="term" value="C:ATP-binding cassette (ABC) transporter complex"/>
    <property type="evidence" value="ECO:0007669"/>
    <property type="project" value="TreeGrafter"/>
</dbReference>
<evidence type="ECO:0000256" key="4">
    <source>
        <dbReference type="ARBA" id="ARBA00022989"/>
    </source>
</evidence>
<evidence type="ECO:0000256" key="1">
    <source>
        <dbReference type="ARBA" id="ARBA00004651"/>
    </source>
</evidence>
<proteinExistence type="predicted"/>
<dbReference type="OrthoDB" id="61833at2"/>
<dbReference type="EMBL" id="CP034183">
    <property type="protein sequence ID" value="AZI43821.1"/>
    <property type="molecule type" value="Genomic_DNA"/>
</dbReference>
<sequence length="367" mass="39363">MFSGRLNRYLLEEILPFLFAGLAVTILLLLLGALQAIIAPLLAKGANPALVAKLVALQLPDAVARGLPIALLFATLLGLSRLSADSEIKAMQAGGISPTKLFGPVMGLGLAVTLLSFAVGETLTPRAKVQSLSVQREIVLDNPRVAGLGVAGGKALVLRDAFGRAISIASVESGGELRGLSIATLRNGDVAREIITAQRGRLSAGSNVLELFDGQRITYQNEKPSTVLSFERGTLPVQDLQASFEGGDELKPVYLPLRDLWQKVREYKAQNINAPQEFTALQRKFAEPFAALCMAFFAAALAIFSFRSNLNIGLVWVLLLTFLYYATWSVFRVMGENGALSPLLSAWTPDALYVVAGAALLWVAARR</sequence>
<dbReference type="GO" id="GO:0015920">
    <property type="term" value="P:lipopolysaccharide transport"/>
    <property type="evidence" value="ECO:0007669"/>
    <property type="project" value="TreeGrafter"/>
</dbReference>
<comment type="subcellular location">
    <subcellularLocation>
        <location evidence="1">Cell membrane</location>
        <topology evidence="1">Multi-pass membrane protein</topology>
    </subcellularLocation>
</comment>
<evidence type="ECO:0000256" key="3">
    <source>
        <dbReference type="ARBA" id="ARBA00022692"/>
    </source>
</evidence>
<evidence type="ECO:0000256" key="6">
    <source>
        <dbReference type="SAM" id="Phobius"/>
    </source>
</evidence>
<dbReference type="Proteomes" id="UP000276417">
    <property type="component" value="Chromosome 1"/>
</dbReference>
<dbReference type="PANTHER" id="PTHR33529:SF6">
    <property type="entry name" value="YJGP_YJGQ FAMILY PERMEASE"/>
    <property type="match status" value="1"/>
</dbReference>
<keyword evidence="5 6" id="KW-0472">Membrane</keyword>
<feature type="transmembrane region" description="Helical" evidence="6">
    <location>
        <begin position="14"/>
        <end position="42"/>
    </location>
</feature>